<organism evidence="1 2">
    <name type="scientific">Diabrotica virgifera virgifera</name>
    <name type="common">western corn rootworm</name>
    <dbReference type="NCBI Taxonomy" id="50390"/>
    <lineage>
        <taxon>Eukaryota</taxon>
        <taxon>Metazoa</taxon>
        <taxon>Ecdysozoa</taxon>
        <taxon>Arthropoda</taxon>
        <taxon>Hexapoda</taxon>
        <taxon>Insecta</taxon>
        <taxon>Pterygota</taxon>
        <taxon>Neoptera</taxon>
        <taxon>Endopterygota</taxon>
        <taxon>Coleoptera</taxon>
        <taxon>Polyphaga</taxon>
        <taxon>Cucujiformia</taxon>
        <taxon>Chrysomeloidea</taxon>
        <taxon>Chrysomelidae</taxon>
        <taxon>Galerucinae</taxon>
        <taxon>Diabroticina</taxon>
        <taxon>Diabroticites</taxon>
        <taxon>Diabrotica</taxon>
    </lineage>
</organism>
<reference evidence="1" key="1">
    <citation type="submission" date="2025-05" db="UniProtKB">
        <authorList>
            <consortium name="EnsemblMetazoa"/>
        </authorList>
    </citation>
    <scope>IDENTIFICATION</scope>
</reference>
<keyword evidence="2" id="KW-1185">Reference proteome</keyword>
<dbReference type="PANTHER" id="PTHR20908">
    <property type="entry name" value="LD15586P"/>
    <property type="match status" value="1"/>
</dbReference>
<dbReference type="RefSeq" id="XP_050502688.1">
    <property type="nucleotide sequence ID" value="XM_050646731.1"/>
</dbReference>
<dbReference type="GeneID" id="126881979"/>
<dbReference type="SUPFAM" id="SSF53474">
    <property type="entry name" value="alpha/beta-Hydrolases"/>
    <property type="match status" value="1"/>
</dbReference>
<sequence length="342" mass="38952">MSMFIGGKTSKHINNKNRRTMALTFTRSFVGKGLKCLSKLQETSSKKKLTSVLIFSAQMRFISTIEVSKNISLISNEKKNCKVINFELSEPQDKPLVVLISWLLAKKKYSYKYADIYLKQGFDVLNINVSPWQFLWPTKGTQMVAKDIVKFLDVNASYSPLLLHGFSVAAYLWGEALVLMSAERQKYDHIINRIVGQVWDSAADVTEIPVGFPKAVFPNNSVLQNTLKQYILYHLKTFDKTVTVHYVRSSQMFHTNIVRAPALVFVSKSDPIGSETSNRRVTDNWENMGMQVTFKTWENTPHVGHYQAHPKEYLSELNSFLGSLNIKQPSKIEEKVKASAKL</sequence>
<dbReference type="Gene3D" id="3.40.50.1820">
    <property type="entry name" value="alpha/beta hydrolase"/>
    <property type="match status" value="1"/>
</dbReference>
<accession>A0ABM5JXM1</accession>
<dbReference type="EnsemblMetazoa" id="XM_050646731.1">
    <property type="protein sequence ID" value="XP_050502688.1"/>
    <property type="gene ID" value="LOC126881979"/>
</dbReference>
<proteinExistence type="predicted"/>
<name>A0ABM5JXM1_DIAVI</name>
<dbReference type="Proteomes" id="UP001652700">
    <property type="component" value="Unplaced"/>
</dbReference>
<evidence type="ECO:0000313" key="1">
    <source>
        <dbReference type="EnsemblMetazoa" id="XP_050502688.1"/>
    </source>
</evidence>
<protein>
    <recommendedName>
        <fullName evidence="3">Transmembrane protein 53</fullName>
    </recommendedName>
</protein>
<dbReference type="InterPro" id="IPR008547">
    <property type="entry name" value="DUF829_TMEM53"/>
</dbReference>
<dbReference type="InterPro" id="IPR029058">
    <property type="entry name" value="AB_hydrolase_fold"/>
</dbReference>
<dbReference type="Pfam" id="PF05705">
    <property type="entry name" value="DUF829"/>
    <property type="match status" value="1"/>
</dbReference>
<dbReference type="PANTHER" id="PTHR20908:SF1">
    <property type="entry name" value="LD15586P"/>
    <property type="match status" value="1"/>
</dbReference>
<evidence type="ECO:0008006" key="3">
    <source>
        <dbReference type="Google" id="ProtNLM"/>
    </source>
</evidence>
<evidence type="ECO:0000313" key="2">
    <source>
        <dbReference type="Proteomes" id="UP001652700"/>
    </source>
</evidence>